<feature type="transmembrane region" description="Helical" evidence="7">
    <location>
        <begin position="378"/>
        <end position="396"/>
    </location>
</feature>
<dbReference type="GO" id="GO:0016746">
    <property type="term" value="F:acyltransferase activity"/>
    <property type="evidence" value="ECO:0007669"/>
    <property type="project" value="UniProtKB-KW"/>
</dbReference>
<dbReference type="GO" id="GO:0030258">
    <property type="term" value="P:lipid modification"/>
    <property type="evidence" value="ECO:0007669"/>
    <property type="project" value="TreeGrafter"/>
</dbReference>
<protein>
    <submittedName>
        <fullName evidence="8">Lysophospholipid acyltransferase</fullName>
    </submittedName>
</protein>
<dbReference type="GO" id="GO:0016020">
    <property type="term" value="C:membrane"/>
    <property type="evidence" value="ECO:0007669"/>
    <property type="project" value="UniProtKB-SubCell"/>
</dbReference>
<evidence type="ECO:0000313" key="8">
    <source>
        <dbReference type="EMBL" id="OQR86312.1"/>
    </source>
</evidence>
<gene>
    <name evidence="8" type="ORF">ACHHYP_10674</name>
</gene>
<feature type="transmembrane region" description="Helical" evidence="7">
    <location>
        <begin position="140"/>
        <end position="159"/>
    </location>
</feature>
<evidence type="ECO:0000313" key="9">
    <source>
        <dbReference type="Proteomes" id="UP000243579"/>
    </source>
</evidence>
<feature type="transmembrane region" description="Helical" evidence="7">
    <location>
        <begin position="108"/>
        <end position="128"/>
    </location>
</feature>
<reference evidence="8 9" key="1">
    <citation type="journal article" date="2014" name="Genome Biol. Evol.">
        <title>The secreted proteins of Achlya hypogyna and Thraustotheca clavata identify the ancestral oomycete secretome and reveal gene acquisitions by horizontal gene transfer.</title>
        <authorList>
            <person name="Misner I."/>
            <person name="Blouin N."/>
            <person name="Leonard G."/>
            <person name="Richards T.A."/>
            <person name="Lane C.E."/>
        </authorList>
    </citation>
    <scope>NUCLEOTIDE SEQUENCE [LARGE SCALE GENOMIC DNA]</scope>
    <source>
        <strain evidence="8 9">ATCC 48635</strain>
    </source>
</reference>
<feature type="transmembrane region" description="Helical" evidence="7">
    <location>
        <begin position="190"/>
        <end position="208"/>
    </location>
</feature>
<dbReference type="PANTHER" id="PTHR13906">
    <property type="entry name" value="PORCUPINE"/>
    <property type="match status" value="1"/>
</dbReference>
<feature type="transmembrane region" description="Helical" evidence="7">
    <location>
        <begin position="69"/>
        <end position="88"/>
    </location>
</feature>
<dbReference type="PANTHER" id="PTHR13906:SF4">
    <property type="entry name" value="LYSOPHOSPHOLIPID ACYLTRANSFERASE 6"/>
    <property type="match status" value="1"/>
</dbReference>
<dbReference type="InterPro" id="IPR004299">
    <property type="entry name" value="MBOAT_fam"/>
</dbReference>
<evidence type="ECO:0000256" key="7">
    <source>
        <dbReference type="SAM" id="Phobius"/>
    </source>
</evidence>
<accession>A0A1V9YKR6</accession>
<dbReference type="Pfam" id="PF03062">
    <property type="entry name" value="MBOAT"/>
    <property type="match status" value="1"/>
</dbReference>
<organism evidence="8 9">
    <name type="scientific">Achlya hypogyna</name>
    <name type="common">Oomycete</name>
    <name type="synonym">Protoachlya hypogyna</name>
    <dbReference type="NCBI Taxonomy" id="1202772"/>
    <lineage>
        <taxon>Eukaryota</taxon>
        <taxon>Sar</taxon>
        <taxon>Stramenopiles</taxon>
        <taxon>Oomycota</taxon>
        <taxon>Saprolegniomycetes</taxon>
        <taxon>Saprolegniales</taxon>
        <taxon>Achlyaceae</taxon>
        <taxon>Achlya</taxon>
    </lineage>
</organism>
<comment type="caution">
    <text evidence="8">The sequence shown here is derived from an EMBL/GenBank/DDBJ whole genome shotgun (WGS) entry which is preliminary data.</text>
</comment>
<comment type="subcellular location">
    <subcellularLocation>
        <location evidence="1">Membrane</location>
        <topology evidence="1">Multi-pass membrane protein</topology>
    </subcellularLocation>
</comment>
<dbReference type="Proteomes" id="UP000243579">
    <property type="component" value="Unassembled WGS sequence"/>
</dbReference>
<dbReference type="EMBL" id="JNBR01001516">
    <property type="protein sequence ID" value="OQR86312.1"/>
    <property type="molecule type" value="Genomic_DNA"/>
</dbReference>
<dbReference type="STRING" id="1202772.A0A1V9YKR6"/>
<keyword evidence="6 8" id="KW-0012">Acyltransferase</keyword>
<keyword evidence="5 7" id="KW-0472">Membrane</keyword>
<sequence>MSLEAVATTLDAYALALCPFSFELLHSHVASLSKVLGFAPDQLRYTLSLFAAYPLALVFRALPPAGKHWFSFITGVLMAQFVLGSQWIHSFLAATTTYALVKFAPPTAAPALVFVFNMAYLSASHLYRIYVDYLGWSLDFTGPQMLLVIKLTSFAYNVYDGAVTDTKQSDRVLKVREALAVKALPSLVEFYGFAFCFATFLAGPAFEYRSYADAISGATLKLAHKASALTSCFAAGASKLLIGVACMAAIAKFGATFTLGGAFDDASSSLAYRVFAIYVALLLTRCKYYAAWKVAEGATVLCGFGCEGIDANGRVLGWNAVSNVDILGFEGGQSIRDLSRAWNKGTQSWLERYVYSRSGNSLAATYFVSAFWHGFYPGYYLFFLTVPLPTAVNRVARAKLRPYFVGNAVAKAVYDVLGWLATTVVINYLAVAFVSLSWSASISRWSQVFFAGHVGLLVAYGLLSLLPKPVKQI</sequence>
<keyword evidence="4 7" id="KW-1133">Transmembrane helix</keyword>
<feature type="transmembrane region" description="Helical" evidence="7">
    <location>
        <begin position="270"/>
        <end position="286"/>
    </location>
</feature>
<dbReference type="AlphaFoldDB" id="A0A1V9YKR6"/>
<dbReference type="InterPro" id="IPR049941">
    <property type="entry name" value="LPLAT_7/PORCN-like"/>
</dbReference>
<keyword evidence="9" id="KW-1185">Reference proteome</keyword>
<dbReference type="OrthoDB" id="286734at2759"/>
<evidence type="ECO:0000256" key="1">
    <source>
        <dbReference type="ARBA" id="ARBA00004141"/>
    </source>
</evidence>
<evidence type="ECO:0000256" key="5">
    <source>
        <dbReference type="ARBA" id="ARBA00023136"/>
    </source>
</evidence>
<name>A0A1V9YKR6_ACHHY</name>
<keyword evidence="2 8" id="KW-0808">Transferase</keyword>
<keyword evidence="3 7" id="KW-0812">Transmembrane</keyword>
<proteinExistence type="predicted"/>
<evidence type="ECO:0000256" key="4">
    <source>
        <dbReference type="ARBA" id="ARBA00022989"/>
    </source>
</evidence>
<feature type="transmembrane region" description="Helical" evidence="7">
    <location>
        <begin position="448"/>
        <end position="466"/>
    </location>
</feature>
<evidence type="ECO:0000256" key="3">
    <source>
        <dbReference type="ARBA" id="ARBA00022692"/>
    </source>
</evidence>
<evidence type="ECO:0000256" key="6">
    <source>
        <dbReference type="ARBA" id="ARBA00023315"/>
    </source>
</evidence>
<feature type="transmembrane region" description="Helical" evidence="7">
    <location>
        <begin position="416"/>
        <end position="436"/>
    </location>
</feature>
<evidence type="ECO:0000256" key="2">
    <source>
        <dbReference type="ARBA" id="ARBA00022679"/>
    </source>
</evidence>